<organism evidence="2 3">
    <name type="scientific">Corynebacterium kroppenstedtii</name>
    <dbReference type="NCBI Taxonomy" id="161879"/>
    <lineage>
        <taxon>Bacteria</taxon>
        <taxon>Bacillati</taxon>
        <taxon>Actinomycetota</taxon>
        <taxon>Actinomycetes</taxon>
        <taxon>Mycobacteriales</taxon>
        <taxon>Corynebacteriaceae</taxon>
        <taxon>Corynebacterium</taxon>
    </lineage>
</organism>
<dbReference type="Proteomes" id="UP000249432">
    <property type="component" value="Unassembled WGS sequence"/>
</dbReference>
<sequence>MRVSSKLSHRRTWPTTIAATGFVVMLGAAAIHTGARAEDAPAESQSPSASESAAPQGSENGDGAAPAEHADVPDSVQREAAKNAFPLSIPSEPLPMRTEQQQLDNLPDGVSIDHIDWLTDRRVALYINSKAMPGNPIKVEILLARDWYSQPDKTFPTVLGLDGIVPNQIENGWTAGTNIVQQFADRNVNVVLPVGGLASFYTDWLNEDSGVLYKWESFLTQELPPILKEGWRANDKTAVFGMSAGATGAMNLAERHPDMFNFVGSYSGYLDTSSPGMSEGIGLVMKTVSPFNAENMWGQYGSEGWKEHDPKLNVSKLKNTGVYVSAGSGAAGSYDDESQVLPGLPKKGLTFGQEALARMTSETFVSHAKRAGINVTTAFRNSGTHTWPYWQFELGKSWPYMADALGLSQNDRGANCVPMGEIASAALKDQDKLGGCTSDEYDGANGGKIQDFRNGRTFWSPSTGAHNLWGRIGAHYAEMGGPKSFLGYPTSEEITSPDGKGRFVTFEHGSIYWNAETGPHALKPEMFDAWGTTGYETGKLGYPTADEKSVAGGAVQEFQNGLVTRSKDGTAHYVQGEIAKKFKDVGGADKLGFAKTDEVPVDGGAFTEFDKGYIYWSPDTGAHVIMKGGIFDTWDKNGAQGGKYGFPTSDMTNIPAGGLTIDFQHGAIKEINGQVQEP</sequence>
<dbReference type="SUPFAM" id="SSF53474">
    <property type="entry name" value="alpha/beta-Hydrolases"/>
    <property type="match status" value="1"/>
</dbReference>
<evidence type="ECO:0000256" key="1">
    <source>
        <dbReference type="SAM" id="MobiDB-lite"/>
    </source>
</evidence>
<evidence type="ECO:0000313" key="3">
    <source>
        <dbReference type="Proteomes" id="UP000249432"/>
    </source>
</evidence>
<dbReference type="PANTHER" id="PTHR48098">
    <property type="entry name" value="ENTEROCHELIN ESTERASE-RELATED"/>
    <property type="match status" value="1"/>
</dbReference>
<dbReference type="AlphaFoldDB" id="A0A2W5UU57"/>
<dbReference type="EMBL" id="QFRA01000001">
    <property type="protein sequence ID" value="PZR06834.1"/>
    <property type="molecule type" value="Genomic_DNA"/>
</dbReference>
<dbReference type="GO" id="GO:0016747">
    <property type="term" value="F:acyltransferase activity, transferring groups other than amino-acyl groups"/>
    <property type="evidence" value="ECO:0007669"/>
    <property type="project" value="TreeGrafter"/>
</dbReference>
<accession>A0A2W5UU57</accession>
<dbReference type="PANTHER" id="PTHR48098:SF1">
    <property type="entry name" value="DIACYLGLYCEROL ACYLTRANSFERASE_MYCOLYLTRANSFERASE AG85A"/>
    <property type="match status" value="1"/>
</dbReference>
<gene>
    <name evidence="2" type="ORF">DI525_00745</name>
</gene>
<proteinExistence type="predicted"/>
<evidence type="ECO:0000313" key="2">
    <source>
        <dbReference type="EMBL" id="PZR06834.1"/>
    </source>
</evidence>
<dbReference type="InterPro" id="IPR029058">
    <property type="entry name" value="AB_hydrolase_fold"/>
</dbReference>
<dbReference type="InterPro" id="IPR050583">
    <property type="entry name" value="Mycobacterial_A85_antigen"/>
</dbReference>
<dbReference type="RefSeq" id="WP_303733896.1">
    <property type="nucleotide sequence ID" value="NZ_CAKZHK010000006.1"/>
</dbReference>
<dbReference type="InterPro" id="IPR013207">
    <property type="entry name" value="LGFP"/>
</dbReference>
<dbReference type="InterPro" id="IPR000801">
    <property type="entry name" value="Esterase-like"/>
</dbReference>
<protein>
    <submittedName>
        <fullName evidence="2">Uncharacterized protein</fullName>
    </submittedName>
</protein>
<feature type="region of interest" description="Disordered" evidence="1">
    <location>
        <begin position="35"/>
        <end position="71"/>
    </location>
</feature>
<reference evidence="2 3" key="1">
    <citation type="submission" date="2017-08" db="EMBL/GenBank/DDBJ databases">
        <title>Infants hospitalized years apart are colonized by the same room-sourced microbial strains.</title>
        <authorList>
            <person name="Brooks B."/>
            <person name="Olm M.R."/>
            <person name="Firek B.A."/>
            <person name="Baker R."/>
            <person name="Thomas B.C."/>
            <person name="Morowitz M.J."/>
            <person name="Banfield J.F."/>
        </authorList>
    </citation>
    <scope>NUCLEOTIDE SEQUENCE [LARGE SCALE GENOMIC DNA]</scope>
    <source>
        <strain evidence="2">S2_003_000_R1_3</strain>
    </source>
</reference>
<dbReference type="Pfam" id="PF08310">
    <property type="entry name" value="LGFP"/>
    <property type="match status" value="4"/>
</dbReference>
<feature type="compositionally biased region" description="Low complexity" evidence="1">
    <location>
        <begin position="42"/>
        <end position="59"/>
    </location>
</feature>
<name>A0A2W5UU57_9CORY</name>
<dbReference type="Pfam" id="PF00756">
    <property type="entry name" value="Esterase"/>
    <property type="match status" value="1"/>
</dbReference>
<comment type="caution">
    <text evidence="2">The sequence shown here is derived from an EMBL/GenBank/DDBJ whole genome shotgun (WGS) entry which is preliminary data.</text>
</comment>
<dbReference type="Gene3D" id="3.40.50.1820">
    <property type="entry name" value="alpha/beta hydrolase"/>
    <property type="match status" value="1"/>
</dbReference>